<accession>A0AC61S1D1</accession>
<sequence>MEYLTTVEMSKKWNISSRRIITLCIDGRIDGVIKKGKMWLIPADAKKPADARRKKEKTAE</sequence>
<evidence type="ECO:0000313" key="1">
    <source>
        <dbReference type="EMBL" id="TGY97815.1"/>
    </source>
</evidence>
<proteinExistence type="predicted"/>
<gene>
    <name evidence="1" type="ORF">E5329_02880</name>
</gene>
<comment type="caution">
    <text evidence="1">The sequence shown here is derived from an EMBL/GenBank/DDBJ whole genome shotgun (WGS) entry which is preliminary data.</text>
</comment>
<keyword evidence="2" id="KW-1185">Reference proteome</keyword>
<evidence type="ECO:0000313" key="2">
    <source>
        <dbReference type="Proteomes" id="UP000304953"/>
    </source>
</evidence>
<dbReference type="EMBL" id="SRYA01000004">
    <property type="protein sequence ID" value="TGY97815.1"/>
    <property type="molecule type" value="Genomic_DNA"/>
</dbReference>
<name>A0AC61S1D1_9FIRM</name>
<keyword evidence="1" id="KW-0238">DNA-binding</keyword>
<organism evidence="1 2">
    <name type="scientific">Petralouisia muris</name>
    <dbReference type="NCBI Taxonomy" id="3032872"/>
    <lineage>
        <taxon>Bacteria</taxon>
        <taxon>Bacillati</taxon>
        <taxon>Bacillota</taxon>
        <taxon>Clostridia</taxon>
        <taxon>Lachnospirales</taxon>
        <taxon>Lachnospiraceae</taxon>
        <taxon>Petralouisia</taxon>
    </lineage>
</organism>
<dbReference type="Proteomes" id="UP000304953">
    <property type="component" value="Unassembled WGS sequence"/>
</dbReference>
<protein>
    <submittedName>
        <fullName evidence="1">DNA-binding protein</fullName>
    </submittedName>
</protein>
<reference evidence="1" key="1">
    <citation type="submission" date="2019-04" db="EMBL/GenBank/DDBJ databases">
        <title>Microbes associate with the intestines of laboratory mice.</title>
        <authorList>
            <person name="Navarre W."/>
            <person name="Wong E."/>
            <person name="Huang K."/>
            <person name="Tropini C."/>
            <person name="Ng K."/>
            <person name="Yu B."/>
        </authorList>
    </citation>
    <scope>NUCLEOTIDE SEQUENCE</scope>
    <source>
        <strain evidence="1">NM01_1-7b</strain>
    </source>
</reference>